<evidence type="ECO:0000256" key="4">
    <source>
        <dbReference type="ARBA" id="ARBA00022617"/>
    </source>
</evidence>
<dbReference type="Pfam" id="PF00173">
    <property type="entry name" value="Cyt-b5"/>
    <property type="match status" value="1"/>
</dbReference>
<comment type="subcellular location">
    <subcellularLocation>
        <location evidence="1">Membrane</location>
        <topology evidence="1">Multi-pass membrane protein</topology>
    </subcellularLocation>
</comment>
<evidence type="ECO:0000313" key="17">
    <source>
        <dbReference type="Proteomes" id="UP000218209"/>
    </source>
</evidence>
<dbReference type="GO" id="GO:0006636">
    <property type="term" value="P:unsaturated fatty acid biosynthetic process"/>
    <property type="evidence" value="ECO:0007669"/>
    <property type="project" value="InterPro"/>
</dbReference>
<gene>
    <name evidence="16" type="ORF">BU14_0153s0015</name>
</gene>
<evidence type="ECO:0000256" key="6">
    <source>
        <dbReference type="ARBA" id="ARBA00022723"/>
    </source>
</evidence>
<dbReference type="GO" id="GO:0005789">
    <property type="term" value="C:endoplasmic reticulum membrane"/>
    <property type="evidence" value="ECO:0007669"/>
    <property type="project" value="TreeGrafter"/>
</dbReference>
<dbReference type="EMBL" id="KV918842">
    <property type="protein sequence ID" value="OSX77272.1"/>
    <property type="molecule type" value="Genomic_DNA"/>
</dbReference>
<evidence type="ECO:0000256" key="10">
    <source>
        <dbReference type="ARBA" id="ARBA00023004"/>
    </source>
</evidence>
<feature type="transmembrane region" description="Helical" evidence="14">
    <location>
        <begin position="116"/>
        <end position="134"/>
    </location>
</feature>
<evidence type="ECO:0000256" key="12">
    <source>
        <dbReference type="ARBA" id="ARBA00023136"/>
    </source>
</evidence>
<dbReference type="OrthoDB" id="10260134at2759"/>
<dbReference type="AlphaFoldDB" id="A0A1X6P8Q1"/>
<dbReference type="SUPFAM" id="SSF55856">
    <property type="entry name" value="Cytochrome b5-like heme/steroid binding domain"/>
    <property type="match status" value="1"/>
</dbReference>
<keyword evidence="6" id="KW-0479">Metal-binding</keyword>
<evidence type="ECO:0000256" key="5">
    <source>
        <dbReference type="ARBA" id="ARBA00022692"/>
    </source>
</evidence>
<dbReference type="InterPro" id="IPR005804">
    <property type="entry name" value="FA_desaturase_dom"/>
</dbReference>
<dbReference type="PANTHER" id="PTHR11351">
    <property type="entry name" value="ACYL-COA DESATURASE"/>
    <property type="match status" value="1"/>
</dbReference>
<evidence type="ECO:0000256" key="3">
    <source>
        <dbReference type="ARBA" id="ARBA00022516"/>
    </source>
</evidence>
<name>A0A1X6P8Q1_PORUM</name>
<keyword evidence="7" id="KW-0276">Fatty acid metabolism</keyword>
<keyword evidence="13" id="KW-0275">Fatty acid biosynthesis</keyword>
<dbReference type="GO" id="GO:0020037">
    <property type="term" value="F:heme binding"/>
    <property type="evidence" value="ECO:0007669"/>
    <property type="project" value="InterPro"/>
</dbReference>
<evidence type="ECO:0000256" key="2">
    <source>
        <dbReference type="ARBA" id="ARBA00009295"/>
    </source>
</evidence>
<sequence>MGSGGDRTMPSASEAPAAALAALDAETEFDAAKGLVYNKSKRSKYMTEKDLSELPLVQRINWLSTTIIFFPAIAFCVGCAFVPLRKPTFYLFLVQYILTGLGITGGYHRLWSHTSYAASLPVELVLLAWGAAAFEGSARWWCRNHRAHHRYVDTKGDPYRIDKGFMYAHVGWMVLKQDTRQVGRVDITDLNKNKLIMLQHKYYLPIALFFGFVLPVAIGTLGWGDFWGSLVYAGFGRMFFVHQATFCVNSLAHAIGEQTYSKEHTSYDSVITALVTFGEGYHNAHHEFPHDYRNGFRWYHYDPTKWTIRFLSIFGLCSKLISFPENEIEKAKIQVIQANLDERKKHVDWGVPEEGLPEMTWDEMRARHDAGEALVAVNGFVHKVDDFMDKHPGGRKILQFWVGRDATLAFNGEVYRHSKAARNLLEHFRIATLKEKLE</sequence>
<dbReference type="InterPro" id="IPR001199">
    <property type="entry name" value="Cyt_B5-like_heme/steroid-bd"/>
</dbReference>
<dbReference type="PANTHER" id="PTHR11351:SF31">
    <property type="entry name" value="DESATURASE 1, ISOFORM A-RELATED"/>
    <property type="match status" value="1"/>
</dbReference>
<keyword evidence="3" id="KW-0444">Lipid biosynthesis</keyword>
<keyword evidence="9" id="KW-0560">Oxidoreductase</keyword>
<comment type="similarity">
    <text evidence="2">Belongs to the fatty acid desaturase type 1 family.</text>
</comment>
<dbReference type="PRINTS" id="PR00075">
    <property type="entry name" value="FACDDSATRASE"/>
</dbReference>
<dbReference type="Pfam" id="PF00487">
    <property type="entry name" value="FA_desaturase"/>
    <property type="match status" value="1"/>
</dbReference>
<dbReference type="GO" id="GO:0005506">
    <property type="term" value="F:iron ion binding"/>
    <property type="evidence" value="ECO:0007669"/>
    <property type="project" value="TreeGrafter"/>
</dbReference>
<evidence type="ECO:0000313" key="16">
    <source>
        <dbReference type="EMBL" id="OSX77272.1"/>
    </source>
</evidence>
<organism evidence="16 17">
    <name type="scientific">Porphyra umbilicalis</name>
    <name type="common">Purple laver</name>
    <name type="synonym">Red alga</name>
    <dbReference type="NCBI Taxonomy" id="2786"/>
    <lineage>
        <taxon>Eukaryota</taxon>
        <taxon>Rhodophyta</taxon>
        <taxon>Bangiophyceae</taxon>
        <taxon>Bangiales</taxon>
        <taxon>Bangiaceae</taxon>
        <taxon>Porphyra</taxon>
    </lineage>
</organism>
<keyword evidence="17" id="KW-1185">Reference proteome</keyword>
<evidence type="ECO:0000256" key="8">
    <source>
        <dbReference type="ARBA" id="ARBA00022989"/>
    </source>
</evidence>
<dbReference type="PROSITE" id="PS50255">
    <property type="entry name" value="CYTOCHROME_B5_2"/>
    <property type="match status" value="1"/>
</dbReference>
<keyword evidence="11" id="KW-0443">Lipid metabolism</keyword>
<dbReference type="CDD" id="cd03505">
    <property type="entry name" value="Delta9-FADS-like"/>
    <property type="match status" value="1"/>
</dbReference>
<evidence type="ECO:0000259" key="15">
    <source>
        <dbReference type="PROSITE" id="PS50255"/>
    </source>
</evidence>
<evidence type="ECO:0000256" key="7">
    <source>
        <dbReference type="ARBA" id="ARBA00022832"/>
    </source>
</evidence>
<keyword evidence="5 14" id="KW-0812">Transmembrane</keyword>
<dbReference type="InterPro" id="IPR036400">
    <property type="entry name" value="Cyt_B5-like_heme/steroid_sf"/>
</dbReference>
<dbReference type="InterPro" id="IPR015876">
    <property type="entry name" value="Acyl-CoA_DS"/>
</dbReference>
<accession>A0A1X6P8Q1</accession>
<dbReference type="Proteomes" id="UP000218209">
    <property type="component" value="Unassembled WGS sequence"/>
</dbReference>
<protein>
    <recommendedName>
        <fullName evidence="15">Cytochrome b5 heme-binding domain-containing protein</fullName>
    </recommendedName>
</protein>
<feature type="transmembrane region" description="Helical" evidence="14">
    <location>
        <begin position="202"/>
        <end position="224"/>
    </location>
</feature>
<dbReference type="Gene3D" id="3.10.120.10">
    <property type="entry name" value="Cytochrome b5-like heme/steroid binding domain"/>
    <property type="match status" value="1"/>
</dbReference>
<keyword evidence="8 14" id="KW-1133">Transmembrane helix</keyword>
<evidence type="ECO:0000256" key="14">
    <source>
        <dbReference type="SAM" id="Phobius"/>
    </source>
</evidence>
<dbReference type="InterPro" id="IPR009160">
    <property type="entry name" value="Acyl-CoA_deSatase_haem/ster-bd"/>
</dbReference>
<dbReference type="GO" id="GO:0004768">
    <property type="term" value="F:stearoyl-CoA 9-desaturase activity"/>
    <property type="evidence" value="ECO:0007669"/>
    <property type="project" value="InterPro"/>
</dbReference>
<evidence type="ECO:0000256" key="9">
    <source>
        <dbReference type="ARBA" id="ARBA00023002"/>
    </source>
</evidence>
<keyword evidence="10" id="KW-0408">Iron</keyword>
<evidence type="ECO:0000256" key="13">
    <source>
        <dbReference type="ARBA" id="ARBA00023160"/>
    </source>
</evidence>
<keyword evidence="12 14" id="KW-0472">Membrane</keyword>
<keyword evidence="4" id="KW-0349">Heme</keyword>
<dbReference type="PIRSF" id="PIRSF000345">
    <property type="entry name" value="OLE1"/>
    <property type="match status" value="1"/>
</dbReference>
<proteinExistence type="inferred from homology"/>
<reference evidence="16 17" key="1">
    <citation type="submission" date="2017-03" db="EMBL/GenBank/DDBJ databases">
        <title>WGS assembly of Porphyra umbilicalis.</title>
        <authorList>
            <person name="Brawley S.H."/>
            <person name="Blouin N.A."/>
            <person name="Ficko-Blean E."/>
            <person name="Wheeler G.L."/>
            <person name="Lohr M."/>
            <person name="Goodson H.V."/>
            <person name="Jenkins J.W."/>
            <person name="Blaby-Haas C.E."/>
            <person name="Helliwell K.E."/>
            <person name="Chan C."/>
            <person name="Marriage T."/>
            <person name="Bhattacharya D."/>
            <person name="Klein A.S."/>
            <person name="Badis Y."/>
            <person name="Brodie J."/>
            <person name="Cao Y."/>
            <person name="Collen J."/>
            <person name="Dittami S.M."/>
            <person name="Gachon C.M."/>
            <person name="Green B.R."/>
            <person name="Karpowicz S."/>
            <person name="Kim J.W."/>
            <person name="Kudahl U."/>
            <person name="Lin S."/>
            <person name="Michel G."/>
            <person name="Mittag M."/>
            <person name="Olson B.J."/>
            <person name="Pangilinan J."/>
            <person name="Peng Y."/>
            <person name="Qiu H."/>
            <person name="Shu S."/>
            <person name="Singer J.T."/>
            <person name="Smith A.G."/>
            <person name="Sprecher B.N."/>
            <person name="Wagner V."/>
            <person name="Wang W."/>
            <person name="Wang Z.-Y."/>
            <person name="Yan J."/>
            <person name="Yarish C."/>
            <person name="Zoeuner-Riek S."/>
            <person name="Zhuang Y."/>
            <person name="Zou Y."/>
            <person name="Lindquist E.A."/>
            <person name="Grimwood J."/>
            <person name="Barry K."/>
            <person name="Rokhsar D.S."/>
            <person name="Schmutz J."/>
            <person name="Stiller J.W."/>
            <person name="Grossman A.R."/>
            <person name="Prochnik S.E."/>
        </authorList>
    </citation>
    <scope>NUCLEOTIDE SEQUENCE [LARGE SCALE GENOMIC DNA]</scope>
    <source>
        <strain evidence="16">4086291</strain>
    </source>
</reference>
<dbReference type="SMART" id="SM01117">
    <property type="entry name" value="Cyt-b5"/>
    <property type="match status" value="1"/>
</dbReference>
<feature type="transmembrane region" description="Helical" evidence="14">
    <location>
        <begin position="89"/>
        <end position="110"/>
    </location>
</feature>
<evidence type="ECO:0000256" key="11">
    <source>
        <dbReference type="ARBA" id="ARBA00023098"/>
    </source>
</evidence>
<evidence type="ECO:0000256" key="1">
    <source>
        <dbReference type="ARBA" id="ARBA00004141"/>
    </source>
</evidence>
<feature type="transmembrane region" description="Helical" evidence="14">
    <location>
        <begin position="60"/>
        <end position="82"/>
    </location>
</feature>
<dbReference type="InterPro" id="IPR018506">
    <property type="entry name" value="Cyt_B5_heme-BS"/>
</dbReference>
<feature type="domain" description="Cytochrome b5 heme-binding" evidence="15">
    <location>
        <begin position="356"/>
        <end position="434"/>
    </location>
</feature>
<dbReference type="PROSITE" id="PS00191">
    <property type="entry name" value="CYTOCHROME_B5_1"/>
    <property type="match status" value="1"/>
</dbReference>